<dbReference type="AlphaFoldDB" id="A0A382FST3"/>
<dbReference type="EMBL" id="UINC01051689">
    <property type="protein sequence ID" value="SVB66138.1"/>
    <property type="molecule type" value="Genomic_DNA"/>
</dbReference>
<gene>
    <name evidence="2" type="ORF">METZ01_LOCUS218992</name>
</gene>
<evidence type="ECO:0000256" key="1">
    <source>
        <dbReference type="SAM" id="MobiDB-lite"/>
    </source>
</evidence>
<protein>
    <submittedName>
        <fullName evidence="2">Uncharacterized protein</fullName>
    </submittedName>
</protein>
<evidence type="ECO:0000313" key="2">
    <source>
        <dbReference type="EMBL" id="SVB66138.1"/>
    </source>
</evidence>
<dbReference type="Pfam" id="PF19649">
    <property type="entry name" value="DUF6152"/>
    <property type="match status" value="1"/>
</dbReference>
<sequence length="175" mass="18988">VKLTKGLLAVVVYLVVSSAAAHHGATVFDRKASIEKTGTVTRFIYRNPHLIINMEVKGPDGKSDLWKIEGQSVAALTATGFNRDSVNKGDVITVKMRPLKSGKPGGLLQGLVASDGSSYSMDSSQVEEKYKKQDRARQVAPSLVKYVPPPVGETWQVREKKTRPSQLPIVSKGQS</sequence>
<dbReference type="InterPro" id="IPR046150">
    <property type="entry name" value="DUF6152"/>
</dbReference>
<feature type="non-terminal residue" evidence="2">
    <location>
        <position position="1"/>
    </location>
</feature>
<proteinExistence type="predicted"/>
<organism evidence="2">
    <name type="scientific">marine metagenome</name>
    <dbReference type="NCBI Taxonomy" id="408172"/>
    <lineage>
        <taxon>unclassified sequences</taxon>
        <taxon>metagenomes</taxon>
        <taxon>ecological metagenomes</taxon>
    </lineage>
</organism>
<name>A0A382FST3_9ZZZZ</name>
<feature type="non-terminal residue" evidence="2">
    <location>
        <position position="175"/>
    </location>
</feature>
<accession>A0A382FST3</accession>
<feature type="region of interest" description="Disordered" evidence="1">
    <location>
        <begin position="155"/>
        <end position="175"/>
    </location>
</feature>
<reference evidence="2" key="1">
    <citation type="submission" date="2018-05" db="EMBL/GenBank/DDBJ databases">
        <authorList>
            <person name="Lanie J.A."/>
            <person name="Ng W.-L."/>
            <person name="Kazmierczak K.M."/>
            <person name="Andrzejewski T.M."/>
            <person name="Davidsen T.M."/>
            <person name="Wayne K.J."/>
            <person name="Tettelin H."/>
            <person name="Glass J.I."/>
            <person name="Rusch D."/>
            <person name="Podicherti R."/>
            <person name="Tsui H.-C.T."/>
            <person name="Winkler M.E."/>
        </authorList>
    </citation>
    <scope>NUCLEOTIDE SEQUENCE</scope>
</reference>